<dbReference type="RefSeq" id="WP_184173273.1">
    <property type="nucleotide sequence ID" value="NZ_BAABAG010000018.1"/>
</dbReference>
<organism evidence="10 11">
    <name type="scientific">Micrococcus endophyticus</name>
    <dbReference type="NCBI Taxonomy" id="455343"/>
    <lineage>
        <taxon>Bacteria</taxon>
        <taxon>Bacillati</taxon>
        <taxon>Actinomycetota</taxon>
        <taxon>Actinomycetes</taxon>
        <taxon>Micrococcales</taxon>
        <taxon>Micrococcaceae</taxon>
        <taxon>Micrococcus</taxon>
    </lineage>
</organism>
<evidence type="ECO:0000256" key="9">
    <source>
        <dbReference type="SAM" id="Phobius"/>
    </source>
</evidence>
<dbReference type="NCBIfam" id="TIGR03462">
    <property type="entry name" value="CarR_dom_SF"/>
    <property type="match status" value="1"/>
</dbReference>
<keyword evidence="4" id="KW-0125">Carotenoid biosynthesis</keyword>
<evidence type="ECO:0000256" key="4">
    <source>
        <dbReference type="ARBA" id="ARBA00022746"/>
    </source>
</evidence>
<evidence type="ECO:0000256" key="3">
    <source>
        <dbReference type="ARBA" id="ARBA00022692"/>
    </source>
</evidence>
<comment type="pathway">
    <text evidence="2">Carotenoid biosynthesis.</text>
</comment>
<evidence type="ECO:0000256" key="1">
    <source>
        <dbReference type="ARBA" id="ARBA00004141"/>
    </source>
</evidence>
<evidence type="ECO:0000256" key="7">
    <source>
        <dbReference type="ARBA" id="ARBA00023235"/>
    </source>
</evidence>
<evidence type="ECO:0000313" key="11">
    <source>
        <dbReference type="Proteomes" id="UP000567246"/>
    </source>
</evidence>
<dbReference type="GO" id="GO:0016872">
    <property type="term" value="F:intramolecular lyase activity"/>
    <property type="evidence" value="ECO:0007669"/>
    <property type="project" value="InterPro"/>
</dbReference>
<proteinExistence type="predicted"/>
<keyword evidence="5 9" id="KW-1133">Transmembrane helix</keyword>
<dbReference type="EMBL" id="JACHMW010000001">
    <property type="protein sequence ID" value="MBB5849635.1"/>
    <property type="molecule type" value="Genomic_DNA"/>
</dbReference>
<evidence type="ECO:0000256" key="6">
    <source>
        <dbReference type="ARBA" id="ARBA00023136"/>
    </source>
</evidence>
<comment type="caution">
    <text evidence="10">The sequence shown here is derived from an EMBL/GenBank/DDBJ whole genome shotgun (WGS) entry which is preliminary data.</text>
</comment>
<gene>
    <name evidence="10" type="ORF">HDA33_002199</name>
</gene>
<feature type="compositionally biased region" description="Polar residues" evidence="8">
    <location>
        <begin position="117"/>
        <end position="126"/>
    </location>
</feature>
<dbReference type="AlphaFoldDB" id="A0A7W9JKL3"/>
<sequence>MTFLDLILVFVGLAAAVLVAVALTGRVRARHTAAIAAALASLWVLTAVFDNVMIAAGLFDYGHDLLSGIYVGLAPIEDFAYPLGSALLLPAVWLLLTGRRRRGGERSPDGGAEPTGDGSSTADAGR</sequence>
<evidence type="ECO:0000256" key="5">
    <source>
        <dbReference type="ARBA" id="ARBA00022989"/>
    </source>
</evidence>
<keyword evidence="3 9" id="KW-0812">Transmembrane</keyword>
<evidence type="ECO:0000313" key="10">
    <source>
        <dbReference type="EMBL" id="MBB5849635.1"/>
    </source>
</evidence>
<dbReference type="GO" id="GO:0016020">
    <property type="term" value="C:membrane"/>
    <property type="evidence" value="ECO:0007669"/>
    <property type="project" value="UniProtKB-SubCell"/>
</dbReference>
<accession>A0A7W9JKL3</accession>
<feature type="transmembrane region" description="Helical" evidence="9">
    <location>
        <begin position="6"/>
        <end position="23"/>
    </location>
</feature>
<dbReference type="GO" id="GO:0045436">
    <property type="term" value="F:lycopene beta cyclase activity"/>
    <property type="evidence" value="ECO:0007669"/>
    <property type="project" value="UniProtKB-ARBA"/>
</dbReference>
<name>A0A7W9JKL3_9MICC</name>
<comment type="subcellular location">
    <subcellularLocation>
        <location evidence="1">Membrane</location>
        <topology evidence="1">Multi-pass membrane protein</topology>
    </subcellularLocation>
</comment>
<protein>
    <submittedName>
        <fullName evidence="10">Lycopene cyclase domain-containing protein</fullName>
    </submittedName>
</protein>
<feature type="region of interest" description="Disordered" evidence="8">
    <location>
        <begin position="101"/>
        <end position="126"/>
    </location>
</feature>
<dbReference type="GO" id="GO:0016117">
    <property type="term" value="P:carotenoid biosynthetic process"/>
    <property type="evidence" value="ECO:0007669"/>
    <property type="project" value="UniProtKB-KW"/>
</dbReference>
<keyword evidence="6 9" id="KW-0472">Membrane</keyword>
<dbReference type="InterPro" id="IPR017825">
    <property type="entry name" value="Lycopene_cyclase_dom"/>
</dbReference>
<evidence type="ECO:0000256" key="2">
    <source>
        <dbReference type="ARBA" id="ARBA00004829"/>
    </source>
</evidence>
<dbReference type="Proteomes" id="UP000567246">
    <property type="component" value="Unassembled WGS sequence"/>
</dbReference>
<reference evidence="10 11" key="1">
    <citation type="submission" date="2020-08" db="EMBL/GenBank/DDBJ databases">
        <title>Sequencing the genomes of 1000 actinobacteria strains.</title>
        <authorList>
            <person name="Klenk H.-P."/>
        </authorList>
    </citation>
    <scope>NUCLEOTIDE SEQUENCE [LARGE SCALE GENOMIC DNA]</scope>
    <source>
        <strain evidence="10 11">DSM 17945</strain>
    </source>
</reference>
<feature type="transmembrane region" description="Helical" evidence="9">
    <location>
        <begin position="79"/>
        <end position="96"/>
    </location>
</feature>
<keyword evidence="11" id="KW-1185">Reference proteome</keyword>
<feature type="transmembrane region" description="Helical" evidence="9">
    <location>
        <begin position="35"/>
        <end position="59"/>
    </location>
</feature>
<evidence type="ECO:0000256" key="8">
    <source>
        <dbReference type="SAM" id="MobiDB-lite"/>
    </source>
</evidence>
<keyword evidence="7" id="KW-0413">Isomerase</keyword>